<accession>A0A0L0W9Y3</accession>
<dbReference type="InterPro" id="IPR000835">
    <property type="entry name" value="HTH_MarR-typ"/>
</dbReference>
<dbReference type="Proteomes" id="UP000037267">
    <property type="component" value="Unassembled WGS sequence"/>
</dbReference>
<keyword evidence="2" id="KW-0238">DNA-binding</keyword>
<dbReference type="PRINTS" id="PR00598">
    <property type="entry name" value="HTHMARR"/>
</dbReference>
<dbReference type="PANTHER" id="PTHR42756">
    <property type="entry name" value="TRANSCRIPTIONAL REGULATOR, MARR"/>
    <property type="match status" value="1"/>
</dbReference>
<evidence type="ECO:0000313" key="6">
    <source>
        <dbReference type="Proteomes" id="UP000037267"/>
    </source>
</evidence>
<dbReference type="Pfam" id="PF01047">
    <property type="entry name" value="MarR"/>
    <property type="match status" value="1"/>
</dbReference>
<dbReference type="PROSITE" id="PS50995">
    <property type="entry name" value="HTH_MARR_2"/>
    <property type="match status" value="1"/>
</dbReference>
<dbReference type="STRING" id="1503.CLPU_8c01090"/>
<name>A0A0L0W9Y3_GOTPU</name>
<proteinExistence type="predicted"/>
<evidence type="ECO:0000256" key="1">
    <source>
        <dbReference type="ARBA" id="ARBA00023015"/>
    </source>
</evidence>
<dbReference type="SMART" id="SM00347">
    <property type="entry name" value="HTH_MARR"/>
    <property type="match status" value="1"/>
</dbReference>
<dbReference type="InterPro" id="IPR036390">
    <property type="entry name" value="WH_DNA-bd_sf"/>
</dbReference>
<sequence>MKQDQILNMFLDNIQKILYPQEWIDIDFKLSKTELFTMLIVDRHGEVIMSNIANSLNISMSTATGIVDRLVSKNYLKRERSTNDRRIVVIKLSQEGKEIISNLKDTLNHYISNIYETLTDEEVKLLSKIILKVIRVFSDEDKQDNVENENKKTIKKINIE</sequence>
<dbReference type="GO" id="GO:0003677">
    <property type="term" value="F:DNA binding"/>
    <property type="evidence" value="ECO:0007669"/>
    <property type="project" value="UniProtKB-KW"/>
</dbReference>
<dbReference type="OrthoDB" id="9806864at2"/>
<dbReference type="InterPro" id="IPR036388">
    <property type="entry name" value="WH-like_DNA-bd_sf"/>
</dbReference>
<keyword evidence="6" id="KW-1185">Reference proteome</keyword>
<dbReference type="RefSeq" id="WP_050355443.1">
    <property type="nucleotide sequence ID" value="NZ_LGSS01000008.1"/>
</dbReference>
<dbReference type="GO" id="GO:0003700">
    <property type="term" value="F:DNA-binding transcription factor activity"/>
    <property type="evidence" value="ECO:0007669"/>
    <property type="project" value="InterPro"/>
</dbReference>
<evidence type="ECO:0000256" key="3">
    <source>
        <dbReference type="ARBA" id="ARBA00023163"/>
    </source>
</evidence>
<evidence type="ECO:0000256" key="2">
    <source>
        <dbReference type="ARBA" id="ARBA00023125"/>
    </source>
</evidence>
<organism evidence="5 6">
    <name type="scientific">Gottschalkia purinilytica</name>
    <name type="common">Clostridium purinilyticum</name>
    <dbReference type="NCBI Taxonomy" id="1503"/>
    <lineage>
        <taxon>Bacteria</taxon>
        <taxon>Bacillati</taxon>
        <taxon>Bacillota</taxon>
        <taxon>Tissierellia</taxon>
        <taxon>Tissierellales</taxon>
        <taxon>Gottschalkiaceae</taxon>
        <taxon>Gottschalkia</taxon>
    </lineage>
</organism>
<gene>
    <name evidence="5" type="ORF">CLPU_8c01090</name>
</gene>
<dbReference type="Gene3D" id="1.10.10.10">
    <property type="entry name" value="Winged helix-like DNA-binding domain superfamily/Winged helix DNA-binding domain"/>
    <property type="match status" value="1"/>
</dbReference>
<keyword evidence="3" id="KW-0804">Transcription</keyword>
<dbReference type="PANTHER" id="PTHR42756:SF1">
    <property type="entry name" value="TRANSCRIPTIONAL REPRESSOR OF EMRAB OPERON"/>
    <property type="match status" value="1"/>
</dbReference>
<reference evidence="6" key="1">
    <citation type="submission" date="2015-07" db="EMBL/GenBank/DDBJ databases">
        <title>Draft genome sequence of the purine-degrading Gottschalkia purinilyticum DSM 1384 (formerly Clostridium purinilyticum).</title>
        <authorList>
            <person name="Poehlein A."/>
            <person name="Schiel-Bengelsdorf B."/>
            <person name="Bengelsdorf F.R."/>
            <person name="Daniel R."/>
            <person name="Duerre P."/>
        </authorList>
    </citation>
    <scope>NUCLEOTIDE SEQUENCE [LARGE SCALE GENOMIC DNA]</scope>
    <source>
        <strain evidence="6">DSM 1384</strain>
    </source>
</reference>
<feature type="domain" description="HTH marR-type" evidence="4">
    <location>
        <begin position="1"/>
        <end position="135"/>
    </location>
</feature>
<evidence type="ECO:0000313" key="5">
    <source>
        <dbReference type="EMBL" id="KNF08344.1"/>
    </source>
</evidence>
<evidence type="ECO:0000259" key="4">
    <source>
        <dbReference type="PROSITE" id="PS50995"/>
    </source>
</evidence>
<protein>
    <submittedName>
        <fullName evidence="5">Transcriptional regulator</fullName>
    </submittedName>
</protein>
<comment type="caution">
    <text evidence="5">The sequence shown here is derived from an EMBL/GenBank/DDBJ whole genome shotgun (WGS) entry which is preliminary data.</text>
</comment>
<dbReference type="EMBL" id="LGSS01000008">
    <property type="protein sequence ID" value="KNF08344.1"/>
    <property type="molecule type" value="Genomic_DNA"/>
</dbReference>
<dbReference type="AlphaFoldDB" id="A0A0L0W9Y3"/>
<dbReference type="SUPFAM" id="SSF46785">
    <property type="entry name" value="Winged helix' DNA-binding domain"/>
    <property type="match status" value="1"/>
</dbReference>
<keyword evidence="1" id="KW-0805">Transcription regulation</keyword>